<dbReference type="EMBL" id="KN847495">
    <property type="protein sequence ID" value="KIW15950.1"/>
    <property type="molecule type" value="Genomic_DNA"/>
</dbReference>
<dbReference type="VEuPathDB" id="FungiDB:PV08_06000"/>
<reference evidence="2 3" key="1">
    <citation type="submission" date="2015-01" db="EMBL/GenBank/DDBJ databases">
        <title>The Genome Sequence of Exophiala spinifera CBS89968.</title>
        <authorList>
            <consortium name="The Broad Institute Genomics Platform"/>
            <person name="Cuomo C."/>
            <person name="de Hoog S."/>
            <person name="Gorbushina A."/>
            <person name="Stielow B."/>
            <person name="Teixiera M."/>
            <person name="Abouelleil A."/>
            <person name="Chapman S.B."/>
            <person name="Priest M."/>
            <person name="Young S.K."/>
            <person name="Wortman J."/>
            <person name="Nusbaum C."/>
            <person name="Birren B."/>
        </authorList>
    </citation>
    <scope>NUCLEOTIDE SEQUENCE [LARGE SCALE GENOMIC DNA]</scope>
    <source>
        <strain evidence="2 3">CBS 89968</strain>
    </source>
</reference>
<feature type="compositionally biased region" description="Low complexity" evidence="1">
    <location>
        <begin position="308"/>
        <end position="319"/>
    </location>
</feature>
<feature type="compositionally biased region" description="Polar residues" evidence="1">
    <location>
        <begin position="491"/>
        <end position="509"/>
    </location>
</feature>
<feature type="compositionally biased region" description="Low complexity" evidence="1">
    <location>
        <begin position="399"/>
        <end position="410"/>
    </location>
</feature>
<feature type="compositionally biased region" description="Polar residues" evidence="1">
    <location>
        <begin position="838"/>
        <end position="864"/>
    </location>
</feature>
<feature type="compositionally biased region" description="Low complexity" evidence="1">
    <location>
        <begin position="210"/>
        <end position="236"/>
    </location>
</feature>
<keyword evidence="3" id="KW-1185">Reference proteome</keyword>
<feature type="region of interest" description="Disordered" evidence="1">
    <location>
        <begin position="1342"/>
        <end position="1375"/>
    </location>
</feature>
<dbReference type="HOGENOM" id="CLU_002714_1_0_1"/>
<dbReference type="OrthoDB" id="5382952at2759"/>
<sequence>MSHRTPIYETRQGLPKTTDATVSRGSRLPTIGQYGRQPSASRSDAATGSPSQSDPVRPELAKPLGLKPRSKPTSIPRSVTRSPSLRPTAPAKNMSSPSLTTKSAWGITPSSQEPPLKMESYQNQSRSHYERPAAWTPRLAETAHNTALSSLDTQKDAIFGIVMPRTATTKRPTNLPPRLIPELQALAASPTKYQESLNNSAISVNSPSTWASSTRSPWSESTTTTTPISWSSTSPSVAPQVPGRSPSKRTQVIPLRQAKRGNIPRVPALPEAFSGADSSLQLGSSEGKDASLRRTPLSTPAPTPPPRTSSAKQSLSRSSSRSRKHREPTPLSQGPRSRDSDNIIDAIQQKTIEKAHSDLQQSLEVQWDGFAHSSTTSIATGYQSIRGSSRGQEGLPLQTTVTSSSSKDVTAGSYEHRPITPSTAATAVHESPGRLGKFSRIGLFGRRGKSAGTEVEHPSRNPRKLQRKGPTAGTGHEGYGRNGRRGRKVSQDGTSTANSESERSVSSTHRVPLSTSKASASPSSSRNHRNSQSDLDDFAATRMNPVPIRGGSGNSLRSGSGSRIDVFNPMTEYAVPEFEQSNLPRQASAEGTFLVDTSGDAPRPTLAVRRSQRFRTDSEPFNIPGPIRTDQPAVPSYVARQDEGRGSALAMSTSTPSSTAEFSRGDPTSSKTKDRKPRKLRWNIFRKKDAGDDMHKIHMPPSTFPEEMSVAISTIPISRPMPYYAMMDSESEMNTSEHTGDLLGQVVDSPSASSPMYSYEAESVHDQDIHTQYIGDTYLPPAPVSPSHLLTSQLPVAPLKEPNEIQPEQPQRRPPRLPRVGRIPQVVHTDEREHKPSRSSFSQPFAKSSVSDIVSGQGPVTEQTQGSSSQSGMDVLPRTTFNPTESSRYMAHTPSETEFLRFPSRQLSDASASSSSEGALSILGPSLIPGLPDSGFTPPHTQIVSQSPTIDEVWNEYDDFIDQVMSPSGKRGSVKRIAHEKITKSENVANPPAKASGTRSIRQGPKKSGRNISEHGDLLVERPQMRRIPVAGSLPLKLKAFPSSSPPAGEEDVRLRRSRIVSALDPTSPLSIREFLREYENTQRNSLRLSDETVRPATSQPLELLLATKTAAAEETGPSHQENAALLDVVARNKDPVGQSELHYASLMVAKWLSFGRVLFSPAHDEVHTIPERHILVIDGLGNEDWSLYCAVTYEAQRAFVHNLKEKSSRRASKDPKISHNAPETHQRAEIPSFHDRFPFPSAYFCAVVLRFPPAMAEAKMKNIISECRRVLLPGGYMELMLLDLDIVNMGVQTRRAVRELKFKMTTADQQISLKPIIDNVQSLLGARGFSNISRCVVGVPVAGHPSRPTDSPSSSRSSGGSEGSSGPGFGDMRQATASPRMAFGKGRKGTNLSLNDLIADHSDNADAKIGKIVSRTARTWWQHCFEARVISDGNLSKSIFADRTVLGECRSRGSSFKMLIAYAQRPVFEGKRRTMSESALSTMATAGARRPGFAGSSGSRTA</sequence>
<feature type="compositionally biased region" description="Polar residues" evidence="1">
    <location>
        <begin position="93"/>
        <end position="113"/>
    </location>
</feature>
<dbReference type="RefSeq" id="XP_016236166.1">
    <property type="nucleotide sequence ID" value="XM_016380339.1"/>
</dbReference>
<feature type="compositionally biased region" description="Basic and acidic residues" evidence="1">
    <location>
        <begin position="1012"/>
        <end position="1021"/>
    </location>
</feature>
<name>A0A0D2BBI5_9EURO</name>
<evidence type="ECO:0000256" key="1">
    <source>
        <dbReference type="SAM" id="MobiDB-lite"/>
    </source>
</evidence>
<feature type="region of interest" description="Disordered" evidence="1">
    <location>
        <begin position="385"/>
        <end position="533"/>
    </location>
</feature>
<feature type="region of interest" description="Disordered" evidence="1">
    <location>
        <begin position="617"/>
        <end position="678"/>
    </location>
</feature>
<dbReference type="Proteomes" id="UP000053328">
    <property type="component" value="Unassembled WGS sequence"/>
</dbReference>
<feature type="region of interest" description="Disordered" evidence="1">
    <location>
        <begin position="542"/>
        <end position="561"/>
    </location>
</feature>
<feature type="compositionally biased region" description="Low complexity" evidence="1">
    <location>
        <begin position="1346"/>
        <end position="1360"/>
    </location>
</feature>
<feature type="region of interest" description="Disordered" evidence="1">
    <location>
        <begin position="984"/>
        <end position="1021"/>
    </location>
</feature>
<feature type="region of interest" description="Disordered" evidence="1">
    <location>
        <begin position="203"/>
        <end position="341"/>
    </location>
</feature>
<proteinExistence type="predicted"/>
<feature type="region of interest" description="Disordered" evidence="1">
    <location>
        <begin position="802"/>
        <end position="901"/>
    </location>
</feature>
<evidence type="ECO:0000313" key="3">
    <source>
        <dbReference type="Proteomes" id="UP000053328"/>
    </source>
</evidence>
<dbReference type="GeneID" id="27333083"/>
<dbReference type="STRING" id="91928.A0A0D2BBI5"/>
<gene>
    <name evidence="2" type="ORF">PV08_06000</name>
</gene>
<feature type="region of interest" description="Disordered" evidence="1">
    <location>
        <begin position="1"/>
        <end position="136"/>
    </location>
</feature>
<feature type="compositionally biased region" description="Low complexity" evidence="1">
    <location>
        <begin position="514"/>
        <end position="533"/>
    </location>
</feature>
<feature type="region of interest" description="Disordered" evidence="1">
    <location>
        <begin position="1206"/>
        <end position="1226"/>
    </location>
</feature>
<feature type="compositionally biased region" description="Gly residues" evidence="1">
    <location>
        <begin position="1361"/>
        <end position="1370"/>
    </location>
</feature>
<organism evidence="2 3">
    <name type="scientific">Exophiala spinifera</name>
    <dbReference type="NCBI Taxonomy" id="91928"/>
    <lineage>
        <taxon>Eukaryota</taxon>
        <taxon>Fungi</taxon>
        <taxon>Dikarya</taxon>
        <taxon>Ascomycota</taxon>
        <taxon>Pezizomycotina</taxon>
        <taxon>Eurotiomycetes</taxon>
        <taxon>Chaetothyriomycetidae</taxon>
        <taxon>Chaetothyriales</taxon>
        <taxon>Herpotrichiellaceae</taxon>
        <taxon>Exophiala</taxon>
    </lineage>
</organism>
<feature type="compositionally biased region" description="Polar residues" evidence="1">
    <location>
        <begin position="71"/>
        <end position="85"/>
    </location>
</feature>
<feature type="compositionally biased region" description="Polar residues" evidence="1">
    <location>
        <begin position="36"/>
        <end position="54"/>
    </location>
</feature>
<evidence type="ECO:0008006" key="4">
    <source>
        <dbReference type="Google" id="ProtNLM"/>
    </source>
</evidence>
<evidence type="ECO:0000313" key="2">
    <source>
        <dbReference type="EMBL" id="KIW15950.1"/>
    </source>
</evidence>
<accession>A0A0D2BBI5</accession>
<feature type="compositionally biased region" description="Polar residues" evidence="1">
    <location>
        <begin position="650"/>
        <end position="670"/>
    </location>
</feature>
<protein>
    <recommendedName>
        <fullName evidence="4">Methyltransferase type 11 domain-containing protein</fullName>
    </recommendedName>
</protein>